<dbReference type="STRING" id="1088818.A0A2I0ANM5"/>
<dbReference type="PROSITE" id="PS51704">
    <property type="entry name" value="GP_PDE"/>
    <property type="match status" value="1"/>
</dbReference>
<evidence type="ECO:0000256" key="5">
    <source>
        <dbReference type="SAM" id="Phobius"/>
    </source>
</evidence>
<comment type="catalytic activity">
    <reaction evidence="3">
        <text>a sn-glycero-3-phosphodiester + H2O = an alcohol + sn-glycerol 3-phosphate + H(+)</text>
        <dbReference type="Rhea" id="RHEA:12969"/>
        <dbReference type="ChEBI" id="CHEBI:15377"/>
        <dbReference type="ChEBI" id="CHEBI:15378"/>
        <dbReference type="ChEBI" id="CHEBI:30879"/>
        <dbReference type="ChEBI" id="CHEBI:57597"/>
        <dbReference type="ChEBI" id="CHEBI:83408"/>
        <dbReference type="EC" id="3.1.4.46"/>
    </reaction>
</comment>
<dbReference type="PANTHER" id="PTHR47449">
    <property type="entry name" value="GLYCEROPHOSPHODIESTER PHOSPHODIESTERASE GDPD4"/>
    <property type="match status" value="1"/>
</dbReference>
<feature type="domain" description="GP-PDE" evidence="6">
    <location>
        <begin position="81"/>
        <end position="303"/>
    </location>
</feature>
<dbReference type="EMBL" id="KZ451969">
    <property type="protein sequence ID" value="PKA57160.1"/>
    <property type="molecule type" value="Genomic_DNA"/>
</dbReference>
<keyword evidence="5" id="KW-1133">Transmembrane helix</keyword>
<dbReference type="GO" id="GO:0006071">
    <property type="term" value="P:glycerol metabolic process"/>
    <property type="evidence" value="ECO:0007669"/>
    <property type="project" value="UniProtKB-KW"/>
</dbReference>
<dbReference type="InterPro" id="IPR030395">
    <property type="entry name" value="GP_PDE_dom"/>
</dbReference>
<dbReference type="CDD" id="cd08556">
    <property type="entry name" value="GDPD"/>
    <property type="match status" value="1"/>
</dbReference>
<name>A0A2I0ANM5_9ASPA</name>
<feature type="region of interest" description="Disordered" evidence="4">
    <location>
        <begin position="1"/>
        <end position="22"/>
    </location>
</feature>
<evidence type="ECO:0000259" key="6">
    <source>
        <dbReference type="PROSITE" id="PS51704"/>
    </source>
</evidence>
<dbReference type="EC" id="3.1.4.46" evidence="1"/>
<sequence length="303" mass="33685">MRSATGHRQWTRPRPPPPLPLTSLKEKHLRLPRILLKKRHLLRLLVILAFLALTPPIFFHFRLRRLYQMRLWKCGWLESPPLVCAHGGDSSRAAPNTMEAYRIALDSHVDCIEIDISRSLDGTLFALHDRDLQRMSGNITAKVGFLSTEEISRLDAGSNLGISGDELKVPTVHEALTFVSSSVRLVILDVKVGPPSFENDLAKNVLSVVRKSGCKNCLIWAKSDTVGRDIVSLTEDAMVGYIVMKDPLTGATSDLLRMKGAQVAGVYHPLIDKMLVEILHRCTGTGKKSMPGLWTMLMQCGSC</sequence>
<keyword evidence="8" id="KW-1185">Reference proteome</keyword>
<keyword evidence="5" id="KW-0472">Membrane</keyword>
<dbReference type="Gene3D" id="3.20.20.190">
    <property type="entry name" value="Phosphatidylinositol (PI) phosphodiesterase"/>
    <property type="match status" value="1"/>
</dbReference>
<accession>A0A2I0ANM5</accession>
<evidence type="ECO:0000256" key="1">
    <source>
        <dbReference type="ARBA" id="ARBA00012247"/>
    </source>
</evidence>
<dbReference type="SUPFAM" id="SSF51695">
    <property type="entry name" value="PLC-like phosphodiesterases"/>
    <property type="match status" value="1"/>
</dbReference>
<dbReference type="InterPro" id="IPR017946">
    <property type="entry name" value="PLC-like_Pdiesterase_TIM-brl"/>
</dbReference>
<protein>
    <recommendedName>
        <fullName evidence="1">glycerophosphodiester phosphodiesterase</fullName>
        <ecNumber evidence="1">3.1.4.46</ecNumber>
    </recommendedName>
</protein>
<keyword evidence="2" id="KW-0319">Glycerol metabolism</keyword>
<dbReference type="Proteomes" id="UP000236161">
    <property type="component" value="Unassembled WGS sequence"/>
</dbReference>
<evidence type="ECO:0000256" key="2">
    <source>
        <dbReference type="ARBA" id="ARBA00022798"/>
    </source>
</evidence>
<evidence type="ECO:0000313" key="7">
    <source>
        <dbReference type="EMBL" id="PKA57160.1"/>
    </source>
</evidence>
<keyword evidence="5" id="KW-0812">Transmembrane</keyword>
<gene>
    <name evidence="7" type="ORF">AXF42_Ash002464</name>
</gene>
<dbReference type="Pfam" id="PF03009">
    <property type="entry name" value="GDPD"/>
    <property type="match status" value="1"/>
</dbReference>
<evidence type="ECO:0000256" key="4">
    <source>
        <dbReference type="SAM" id="MobiDB-lite"/>
    </source>
</evidence>
<reference evidence="7 8" key="1">
    <citation type="journal article" date="2017" name="Nature">
        <title>The Apostasia genome and the evolution of orchids.</title>
        <authorList>
            <person name="Zhang G.Q."/>
            <person name="Liu K.W."/>
            <person name="Li Z."/>
            <person name="Lohaus R."/>
            <person name="Hsiao Y.Y."/>
            <person name="Niu S.C."/>
            <person name="Wang J.Y."/>
            <person name="Lin Y.C."/>
            <person name="Xu Q."/>
            <person name="Chen L.J."/>
            <person name="Yoshida K."/>
            <person name="Fujiwara S."/>
            <person name="Wang Z.W."/>
            <person name="Zhang Y.Q."/>
            <person name="Mitsuda N."/>
            <person name="Wang M."/>
            <person name="Liu G.H."/>
            <person name="Pecoraro L."/>
            <person name="Huang H.X."/>
            <person name="Xiao X.J."/>
            <person name="Lin M."/>
            <person name="Wu X.Y."/>
            <person name="Wu W.L."/>
            <person name="Chen Y.Y."/>
            <person name="Chang S.B."/>
            <person name="Sakamoto S."/>
            <person name="Ohme-Takagi M."/>
            <person name="Yagi M."/>
            <person name="Zeng S.J."/>
            <person name="Shen C.Y."/>
            <person name="Yeh C.M."/>
            <person name="Luo Y.B."/>
            <person name="Tsai W.C."/>
            <person name="Van de Peer Y."/>
            <person name="Liu Z.J."/>
        </authorList>
    </citation>
    <scope>NUCLEOTIDE SEQUENCE [LARGE SCALE GENOMIC DNA]</scope>
    <source>
        <strain evidence="8">cv. Shenzhen</strain>
        <tissue evidence="7">Stem</tissue>
    </source>
</reference>
<dbReference type="OrthoDB" id="1058301at2759"/>
<dbReference type="GO" id="GO:0006629">
    <property type="term" value="P:lipid metabolic process"/>
    <property type="evidence" value="ECO:0007669"/>
    <property type="project" value="InterPro"/>
</dbReference>
<evidence type="ECO:0000256" key="3">
    <source>
        <dbReference type="ARBA" id="ARBA00047512"/>
    </source>
</evidence>
<proteinExistence type="predicted"/>
<dbReference type="GO" id="GO:0008889">
    <property type="term" value="F:glycerophosphodiester phosphodiesterase activity"/>
    <property type="evidence" value="ECO:0007669"/>
    <property type="project" value="UniProtKB-EC"/>
</dbReference>
<dbReference type="InterPro" id="IPR044236">
    <property type="entry name" value="GDPD4"/>
</dbReference>
<organism evidence="7 8">
    <name type="scientific">Apostasia shenzhenica</name>
    <dbReference type="NCBI Taxonomy" id="1088818"/>
    <lineage>
        <taxon>Eukaryota</taxon>
        <taxon>Viridiplantae</taxon>
        <taxon>Streptophyta</taxon>
        <taxon>Embryophyta</taxon>
        <taxon>Tracheophyta</taxon>
        <taxon>Spermatophyta</taxon>
        <taxon>Magnoliopsida</taxon>
        <taxon>Liliopsida</taxon>
        <taxon>Asparagales</taxon>
        <taxon>Orchidaceae</taxon>
        <taxon>Apostasioideae</taxon>
        <taxon>Apostasia</taxon>
    </lineage>
</organism>
<dbReference type="PANTHER" id="PTHR47449:SF2">
    <property type="entry name" value="GLYCEROPHOSPHODIESTER PHOSPHODIESTERASE GDPD4"/>
    <property type="match status" value="1"/>
</dbReference>
<feature type="transmembrane region" description="Helical" evidence="5">
    <location>
        <begin position="41"/>
        <end position="61"/>
    </location>
</feature>
<dbReference type="AlphaFoldDB" id="A0A2I0ANM5"/>
<evidence type="ECO:0000313" key="8">
    <source>
        <dbReference type="Proteomes" id="UP000236161"/>
    </source>
</evidence>